<dbReference type="GO" id="GO:0016887">
    <property type="term" value="F:ATP hydrolysis activity"/>
    <property type="evidence" value="ECO:0007669"/>
    <property type="project" value="InterPro"/>
</dbReference>
<dbReference type="SUPFAM" id="SSF52540">
    <property type="entry name" value="P-loop containing nucleoside triphosphate hydrolases"/>
    <property type="match status" value="1"/>
</dbReference>
<dbReference type="InterPro" id="IPR027417">
    <property type="entry name" value="P-loop_NTPase"/>
</dbReference>
<dbReference type="OrthoDB" id="9795548at2"/>
<evidence type="ECO:0000313" key="7">
    <source>
        <dbReference type="Proteomes" id="UP000317243"/>
    </source>
</evidence>
<sequence length="335" mass="37109">MNDSEPLVEINHVTKQYGDFVALDDLSLQLQRGRILGFIGPNGAGKTTTIKILVGHSKPTSGSAKVAGCDCTNEAHKIKRLVGYMPDTFGSYEHMRVSEYLDFFGAAFGIPRKVRRKRIEEVMETASVTRMKDLFVESLSHGMRQRVGIARTLIHDPDLLILDEPANGLDPQARIEMRLLLLRLAEVGKTLIVTSHILPELSRICHDVAVITSGKLRAFGTLDDVLRQVHQKRVFEILVTDTSDVAEMTRLINEQPELEADVEASETESTVRFQTTVDDDSMQRLLAQAITRGLSIVQFREVQVDLEDTFMSVTKSDAQNSQSTESVIASGGGAE</sequence>
<keyword evidence="3" id="KW-0547">Nucleotide-binding</keyword>
<dbReference type="PANTHER" id="PTHR43335">
    <property type="entry name" value="ABC TRANSPORTER, ATP-BINDING PROTEIN"/>
    <property type="match status" value="1"/>
</dbReference>
<keyword evidence="7" id="KW-1185">Reference proteome</keyword>
<keyword evidence="2" id="KW-0813">Transport</keyword>
<proteinExistence type="inferred from homology"/>
<dbReference type="RefSeq" id="WP_146511616.1">
    <property type="nucleotide sequence ID" value="NZ_SIHI01000025.1"/>
</dbReference>
<dbReference type="Pfam" id="PF00005">
    <property type="entry name" value="ABC_tran"/>
    <property type="match status" value="1"/>
</dbReference>
<dbReference type="InterPro" id="IPR003439">
    <property type="entry name" value="ABC_transporter-like_ATP-bd"/>
</dbReference>
<dbReference type="InterPro" id="IPR003593">
    <property type="entry name" value="AAA+_ATPase"/>
</dbReference>
<dbReference type="PROSITE" id="PS50893">
    <property type="entry name" value="ABC_TRANSPORTER_2"/>
    <property type="match status" value="1"/>
</dbReference>
<keyword evidence="4 6" id="KW-0067">ATP-binding</keyword>
<protein>
    <submittedName>
        <fullName evidence="6">Putative ABC transporter ATP-binding protein YbhF</fullName>
    </submittedName>
</protein>
<comment type="caution">
    <text evidence="6">The sequence shown here is derived from an EMBL/GenBank/DDBJ whole genome shotgun (WGS) entry which is preliminary data.</text>
</comment>
<dbReference type="GO" id="GO:0005524">
    <property type="term" value="F:ATP binding"/>
    <property type="evidence" value="ECO:0007669"/>
    <property type="project" value="UniProtKB-KW"/>
</dbReference>
<evidence type="ECO:0000256" key="3">
    <source>
        <dbReference type="ARBA" id="ARBA00022741"/>
    </source>
</evidence>
<dbReference type="Gene3D" id="3.40.50.300">
    <property type="entry name" value="P-loop containing nucleotide triphosphate hydrolases"/>
    <property type="match status" value="1"/>
</dbReference>
<dbReference type="InterPro" id="IPR017871">
    <property type="entry name" value="ABC_transporter-like_CS"/>
</dbReference>
<name>A0A5C5W8Q3_9PLAN</name>
<dbReference type="SMART" id="SM00382">
    <property type="entry name" value="AAA"/>
    <property type="match status" value="1"/>
</dbReference>
<feature type="domain" description="ABC transporter" evidence="5">
    <location>
        <begin position="8"/>
        <end position="238"/>
    </location>
</feature>
<evidence type="ECO:0000256" key="1">
    <source>
        <dbReference type="ARBA" id="ARBA00005417"/>
    </source>
</evidence>
<comment type="similarity">
    <text evidence="1">Belongs to the ABC transporter superfamily.</text>
</comment>
<dbReference type="AlphaFoldDB" id="A0A5C5W8Q3"/>
<reference evidence="6 7" key="1">
    <citation type="submission" date="2019-02" db="EMBL/GenBank/DDBJ databases">
        <title>Deep-cultivation of Planctomycetes and their phenomic and genomic characterization uncovers novel biology.</title>
        <authorList>
            <person name="Wiegand S."/>
            <person name="Jogler M."/>
            <person name="Boedeker C."/>
            <person name="Pinto D."/>
            <person name="Vollmers J."/>
            <person name="Rivas-Marin E."/>
            <person name="Kohn T."/>
            <person name="Peeters S.H."/>
            <person name="Heuer A."/>
            <person name="Rast P."/>
            <person name="Oberbeckmann S."/>
            <person name="Bunk B."/>
            <person name="Jeske O."/>
            <person name="Meyerdierks A."/>
            <person name="Storesund J.E."/>
            <person name="Kallscheuer N."/>
            <person name="Luecker S."/>
            <person name="Lage O.M."/>
            <person name="Pohl T."/>
            <person name="Merkel B.J."/>
            <person name="Hornburger P."/>
            <person name="Mueller R.-W."/>
            <person name="Bruemmer F."/>
            <person name="Labrenz M."/>
            <person name="Spormann A.M."/>
            <person name="Op Den Camp H."/>
            <person name="Overmann J."/>
            <person name="Amann R."/>
            <person name="Jetten M.S.M."/>
            <person name="Mascher T."/>
            <person name="Medema M.H."/>
            <person name="Devos D.P."/>
            <person name="Kaster A.-K."/>
            <person name="Ovreas L."/>
            <person name="Rohde M."/>
            <person name="Galperin M.Y."/>
            <person name="Jogler C."/>
        </authorList>
    </citation>
    <scope>NUCLEOTIDE SEQUENCE [LARGE SCALE GENOMIC DNA]</scope>
    <source>
        <strain evidence="6 7">KOR42</strain>
    </source>
</reference>
<dbReference type="PROSITE" id="PS00211">
    <property type="entry name" value="ABC_TRANSPORTER_1"/>
    <property type="match status" value="1"/>
</dbReference>
<dbReference type="EMBL" id="SIHI01000025">
    <property type="protein sequence ID" value="TWT47040.1"/>
    <property type="molecule type" value="Genomic_DNA"/>
</dbReference>
<evidence type="ECO:0000313" key="6">
    <source>
        <dbReference type="EMBL" id="TWT47040.1"/>
    </source>
</evidence>
<dbReference type="PANTHER" id="PTHR43335:SF3">
    <property type="entry name" value="ABC TRANSPORTER"/>
    <property type="match status" value="1"/>
</dbReference>
<gene>
    <name evidence="6" type="primary">ybhF_5</name>
    <name evidence="6" type="ORF">KOR42_42370</name>
</gene>
<accession>A0A5C5W8Q3</accession>
<evidence type="ECO:0000256" key="2">
    <source>
        <dbReference type="ARBA" id="ARBA00022448"/>
    </source>
</evidence>
<organism evidence="6 7">
    <name type="scientific">Thalassoglobus neptunius</name>
    <dbReference type="NCBI Taxonomy" id="1938619"/>
    <lineage>
        <taxon>Bacteria</taxon>
        <taxon>Pseudomonadati</taxon>
        <taxon>Planctomycetota</taxon>
        <taxon>Planctomycetia</taxon>
        <taxon>Planctomycetales</taxon>
        <taxon>Planctomycetaceae</taxon>
        <taxon>Thalassoglobus</taxon>
    </lineage>
</organism>
<evidence type="ECO:0000259" key="5">
    <source>
        <dbReference type="PROSITE" id="PS50893"/>
    </source>
</evidence>
<dbReference type="CDD" id="cd03230">
    <property type="entry name" value="ABC_DR_subfamily_A"/>
    <property type="match status" value="1"/>
</dbReference>
<evidence type="ECO:0000256" key="4">
    <source>
        <dbReference type="ARBA" id="ARBA00022840"/>
    </source>
</evidence>
<dbReference type="Proteomes" id="UP000317243">
    <property type="component" value="Unassembled WGS sequence"/>
</dbReference>